<sequence>MRALRIELRRSVAPWAGLLVLLLPLPLLLLLSGPWSHDPADWGSSTTTAVLWLRWFLVFCWPVALGAGAVQGMRDRRSGMTELLGSTPRPVGQRTGALAAALAVCLVVGFGALAVVGVVNVLLGGGYTSAAFLPALVVGALAVVAGGVLGLAVGRVAPHPLVAPAAAVLSLVLLTLAGTGLAEARVPSFTTRLAYLTAVIGDPRGTMVTTTWSFDLVQAAWFAGLAATGVLLLAARSPRAKLIAAAPALLAAAVAAPLLPARPADAFTTDTAAAELVCDGPVCVSRMHADRLPVLAEAGREALRLLSRLPDAPTRVVEDTTPQWSDQVPERSADVVRINYQMDSGLLEADVTRTRDELLAGAGVPRCHAANEGGTDEPIISALTVAHLTGADRPPADYPGHFAGMESVVESAWHRFRSHPEDVREQRVVATRKALLACEGTALDVLLPEGAR</sequence>
<feature type="transmembrane region" description="Helical" evidence="1">
    <location>
        <begin position="131"/>
        <end position="154"/>
    </location>
</feature>
<proteinExistence type="predicted"/>
<feature type="transmembrane region" description="Helical" evidence="1">
    <location>
        <begin position="242"/>
        <end position="259"/>
    </location>
</feature>
<name>A0A290ZA25_9PSEU</name>
<keyword evidence="1" id="KW-1133">Transmembrane helix</keyword>
<dbReference type="EMBL" id="CP023445">
    <property type="protein sequence ID" value="ATE55891.1"/>
    <property type="molecule type" value="Genomic_DNA"/>
</dbReference>
<feature type="transmembrane region" description="Helical" evidence="1">
    <location>
        <begin position="216"/>
        <end position="235"/>
    </location>
</feature>
<dbReference type="KEGG" id="apre:CNX65_23575"/>
<feature type="transmembrane region" description="Helical" evidence="1">
    <location>
        <begin position="51"/>
        <end position="70"/>
    </location>
</feature>
<evidence type="ECO:0000313" key="2">
    <source>
        <dbReference type="EMBL" id="ATE55891.1"/>
    </source>
</evidence>
<keyword evidence="1" id="KW-0812">Transmembrane</keyword>
<feature type="transmembrane region" description="Helical" evidence="1">
    <location>
        <begin position="12"/>
        <end position="31"/>
    </location>
</feature>
<organism evidence="2 3">
    <name type="scientific">Actinosynnema pretiosum</name>
    <dbReference type="NCBI Taxonomy" id="42197"/>
    <lineage>
        <taxon>Bacteria</taxon>
        <taxon>Bacillati</taxon>
        <taxon>Actinomycetota</taxon>
        <taxon>Actinomycetes</taxon>
        <taxon>Pseudonocardiales</taxon>
        <taxon>Pseudonocardiaceae</taxon>
        <taxon>Actinosynnema</taxon>
    </lineage>
</organism>
<feature type="transmembrane region" description="Helical" evidence="1">
    <location>
        <begin position="161"/>
        <end position="182"/>
    </location>
</feature>
<keyword evidence="1" id="KW-0472">Membrane</keyword>
<feature type="transmembrane region" description="Helical" evidence="1">
    <location>
        <begin position="97"/>
        <end position="119"/>
    </location>
</feature>
<dbReference type="RefSeq" id="WP_096495720.1">
    <property type="nucleotide sequence ID" value="NZ_CP023445.1"/>
</dbReference>
<evidence type="ECO:0000313" key="3">
    <source>
        <dbReference type="Proteomes" id="UP000218505"/>
    </source>
</evidence>
<evidence type="ECO:0000256" key="1">
    <source>
        <dbReference type="SAM" id="Phobius"/>
    </source>
</evidence>
<keyword evidence="3" id="KW-1185">Reference proteome</keyword>
<accession>A0A290ZA25</accession>
<gene>
    <name evidence="2" type="ORF">CNX65_23575</name>
</gene>
<protein>
    <submittedName>
        <fullName evidence="2">Uncharacterized protein</fullName>
    </submittedName>
</protein>
<dbReference type="Proteomes" id="UP000218505">
    <property type="component" value="Chromosome"/>
</dbReference>
<dbReference type="AlphaFoldDB" id="A0A290ZA25"/>
<reference evidence="2" key="1">
    <citation type="submission" date="2017-09" db="EMBL/GenBank/DDBJ databases">
        <title>Complete Genome Sequence of ansamitocin-producing Bacterium Actinosynnema pretiosum X47.</title>
        <authorList>
            <person name="Cao G."/>
            <person name="Zong G."/>
            <person name="Zhong C."/>
            <person name="Fu J."/>
        </authorList>
    </citation>
    <scope>NUCLEOTIDE SEQUENCE [LARGE SCALE GENOMIC DNA]</scope>
    <source>
        <strain evidence="2">X47</strain>
    </source>
</reference>